<accession>Q212Y0</accession>
<protein>
    <submittedName>
        <fullName evidence="2">Sel1-like</fullName>
    </submittedName>
</protein>
<sequence>MERSAKLIFVTVVVALAVTRPAFADSVRAASAAFARGEFVKVARLLPPLAERGNARAQAMLGFMYATGQGVPQAYDAASYWYRLSAEQGNTTAQYLLGLMYDKGHGVPRDEVAAYAWLNLAAARAPKQLRGKYQNLRNAVASKMTRGQIAEGQWLARQWSAGPDF</sequence>
<dbReference type="KEGG" id="rpc:RPC_3011"/>
<dbReference type="InterPro" id="IPR050767">
    <property type="entry name" value="Sel1_AlgK"/>
</dbReference>
<dbReference type="PANTHER" id="PTHR11102:SF160">
    <property type="entry name" value="ERAD-ASSOCIATED E3 UBIQUITIN-PROTEIN LIGASE COMPONENT HRD3"/>
    <property type="match status" value="1"/>
</dbReference>
<dbReference type="STRING" id="316056.RPC_3011"/>
<feature type="chain" id="PRO_5004199719" evidence="1">
    <location>
        <begin position="25"/>
        <end position="165"/>
    </location>
</feature>
<dbReference type="Gene3D" id="1.25.40.10">
    <property type="entry name" value="Tetratricopeptide repeat domain"/>
    <property type="match status" value="1"/>
</dbReference>
<organism evidence="2">
    <name type="scientific">Rhodopseudomonas palustris (strain BisB18)</name>
    <dbReference type="NCBI Taxonomy" id="316056"/>
    <lineage>
        <taxon>Bacteria</taxon>
        <taxon>Pseudomonadati</taxon>
        <taxon>Pseudomonadota</taxon>
        <taxon>Alphaproteobacteria</taxon>
        <taxon>Hyphomicrobiales</taxon>
        <taxon>Nitrobacteraceae</taxon>
        <taxon>Rhodopseudomonas</taxon>
    </lineage>
</organism>
<dbReference type="EMBL" id="CP000301">
    <property type="protein sequence ID" value="ABD88556.1"/>
    <property type="molecule type" value="Genomic_DNA"/>
</dbReference>
<name>Q212Y0_RHOPB</name>
<dbReference type="SUPFAM" id="SSF81901">
    <property type="entry name" value="HCP-like"/>
    <property type="match status" value="1"/>
</dbReference>
<evidence type="ECO:0000256" key="1">
    <source>
        <dbReference type="SAM" id="SignalP"/>
    </source>
</evidence>
<dbReference type="AlphaFoldDB" id="Q212Y0"/>
<reference evidence="2" key="1">
    <citation type="submission" date="2006-03" db="EMBL/GenBank/DDBJ databases">
        <title>Complete sequence of Rhodopseudomonas palustris BisB18.</title>
        <authorList>
            <consortium name="US DOE Joint Genome Institute"/>
            <person name="Copeland A."/>
            <person name="Lucas S."/>
            <person name="Lapidus A."/>
            <person name="Barry K."/>
            <person name="Detter J.C."/>
            <person name="Glavina del Rio T."/>
            <person name="Hammon N."/>
            <person name="Israni S."/>
            <person name="Dalin E."/>
            <person name="Tice H."/>
            <person name="Pitluck S."/>
            <person name="Chain P."/>
            <person name="Malfatti S."/>
            <person name="Shin M."/>
            <person name="Vergez L."/>
            <person name="Schmutz J."/>
            <person name="Larimer F."/>
            <person name="Land M."/>
            <person name="Hauser L."/>
            <person name="Pelletier D.A."/>
            <person name="Kyrpides N."/>
            <person name="Anderson I."/>
            <person name="Oda Y."/>
            <person name="Harwood C.S."/>
            <person name="Richardson P."/>
        </authorList>
    </citation>
    <scope>NUCLEOTIDE SEQUENCE [LARGE SCALE GENOMIC DNA]</scope>
    <source>
        <strain evidence="2">BisB18</strain>
    </source>
</reference>
<dbReference type="InterPro" id="IPR011990">
    <property type="entry name" value="TPR-like_helical_dom_sf"/>
</dbReference>
<dbReference type="Pfam" id="PF08238">
    <property type="entry name" value="Sel1"/>
    <property type="match status" value="2"/>
</dbReference>
<proteinExistence type="predicted"/>
<dbReference type="OrthoDB" id="112232at2"/>
<dbReference type="PANTHER" id="PTHR11102">
    <property type="entry name" value="SEL-1-LIKE PROTEIN"/>
    <property type="match status" value="1"/>
</dbReference>
<gene>
    <name evidence="2" type="ordered locus">RPC_3011</name>
</gene>
<dbReference type="InterPro" id="IPR006597">
    <property type="entry name" value="Sel1-like"/>
</dbReference>
<dbReference type="RefSeq" id="WP_011473451.1">
    <property type="nucleotide sequence ID" value="NC_007925.1"/>
</dbReference>
<dbReference type="HOGENOM" id="CLU_000288_36_8_5"/>
<evidence type="ECO:0000313" key="2">
    <source>
        <dbReference type="EMBL" id="ABD88556.1"/>
    </source>
</evidence>
<dbReference type="eggNOG" id="COG0790">
    <property type="taxonomic scope" value="Bacteria"/>
</dbReference>
<dbReference type="SMART" id="SM00671">
    <property type="entry name" value="SEL1"/>
    <property type="match status" value="2"/>
</dbReference>
<feature type="signal peptide" evidence="1">
    <location>
        <begin position="1"/>
        <end position="24"/>
    </location>
</feature>
<keyword evidence="1" id="KW-0732">Signal</keyword>